<dbReference type="InterPro" id="IPR029044">
    <property type="entry name" value="Nucleotide-diphossugar_trans"/>
</dbReference>
<proteinExistence type="predicted"/>
<dbReference type="KEGG" id="cke:B5M06_03290"/>
<dbReference type="CDD" id="cd00761">
    <property type="entry name" value="Glyco_tranf_GTA_type"/>
    <property type="match status" value="1"/>
</dbReference>
<dbReference type="PANTHER" id="PTHR22916:SF3">
    <property type="entry name" value="UDP-GLCNAC:BETAGAL BETA-1,3-N-ACETYLGLUCOSAMINYLTRANSFERASE-LIKE PROTEIN 1"/>
    <property type="match status" value="1"/>
</dbReference>
<dbReference type="SUPFAM" id="SSF53448">
    <property type="entry name" value="Nucleotide-diphospho-sugar transferases"/>
    <property type="match status" value="1"/>
</dbReference>
<dbReference type="RefSeq" id="WP_080025157.1">
    <property type="nucleotide sequence ID" value="NZ_CP020121.1"/>
</dbReference>
<accession>A0A1V0BC29</accession>
<dbReference type="Gene3D" id="3.90.550.10">
    <property type="entry name" value="Spore Coat Polysaccharide Biosynthesis Protein SpsA, Chain A"/>
    <property type="match status" value="1"/>
</dbReference>
<dbReference type="GO" id="GO:0016758">
    <property type="term" value="F:hexosyltransferase activity"/>
    <property type="evidence" value="ECO:0007669"/>
    <property type="project" value="UniProtKB-ARBA"/>
</dbReference>
<dbReference type="PANTHER" id="PTHR22916">
    <property type="entry name" value="GLYCOSYLTRANSFERASE"/>
    <property type="match status" value="1"/>
</dbReference>
<gene>
    <name evidence="2" type="ORF">B5M06_03290</name>
</gene>
<name>A0A1V0BC29_9BURK</name>
<feature type="domain" description="Glycosyltransferase 2-like" evidence="1">
    <location>
        <begin position="3"/>
        <end position="131"/>
    </location>
</feature>
<evidence type="ECO:0000313" key="3">
    <source>
        <dbReference type="Proteomes" id="UP000242792"/>
    </source>
</evidence>
<protein>
    <recommendedName>
        <fullName evidence="1">Glycosyltransferase 2-like domain-containing protein</fullName>
    </recommendedName>
</protein>
<organism evidence="2 3">
    <name type="scientific">Comamonas kerstersii</name>
    <dbReference type="NCBI Taxonomy" id="225992"/>
    <lineage>
        <taxon>Bacteria</taxon>
        <taxon>Pseudomonadati</taxon>
        <taxon>Pseudomonadota</taxon>
        <taxon>Betaproteobacteria</taxon>
        <taxon>Burkholderiales</taxon>
        <taxon>Comamonadaceae</taxon>
        <taxon>Comamonas</taxon>
    </lineage>
</organism>
<dbReference type="EMBL" id="CP020121">
    <property type="protein sequence ID" value="AQZ97432.1"/>
    <property type="molecule type" value="Genomic_DNA"/>
</dbReference>
<dbReference type="GeneID" id="83038341"/>
<reference evidence="2 3" key="1">
    <citation type="submission" date="2017-03" db="EMBL/GenBank/DDBJ databases">
        <title>Rapid Whole Genome Sequencing of Comamonas kerstersii Causing Continuous ambulatory Peritoneal Dialysis-Associated Peritonitis.</title>
        <authorList>
            <person name="Zheng B."/>
        </authorList>
    </citation>
    <scope>NUCLEOTIDE SEQUENCE [LARGE SCALE GENOMIC DNA]</scope>
    <source>
        <strain evidence="2 3">8943</strain>
    </source>
</reference>
<evidence type="ECO:0000313" key="2">
    <source>
        <dbReference type="EMBL" id="AQZ97432.1"/>
    </source>
</evidence>
<dbReference type="Pfam" id="PF00535">
    <property type="entry name" value="Glycos_transf_2"/>
    <property type="match status" value="1"/>
</dbReference>
<dbReference type="AlphaFoldDB" id="A0A1V0BC29"/>
<dbReference type="InterPro" id="IPR001173">
    <property type="entry name" value="Glyco_trans_2-like"/>
</dbReference>
<dbReference type="Proteomes" id="UP000242792">
    <property type="component" value="Chromosome"/>
</dbReference>
<sequence>MISVILPCFNVERYIERCFASCIAQTYQDFEMIFVNDSSTDGTLNKLREFECRDSRVKVIDLKTNVGTFHARKAGYEASLGDYIFFLDPDDEITSDFLELMLNESIQKNADIIFCKLDIRPNKIYRTEMQVPKESERDKIFENCVLNLKHIPKGNPGKFYKKALVENAYNILKFIEKRFIYAEDVVFFFAALLSANRISSVNESKYIYYLNNSSITQSRNIDKIRYNIEQLEIAIKSLKILSEDRSDIAKRTSEVLVDSLNYDKKSLERSIFVYSKNNYGYFCKTIEMLSIKIYWKNLVKLFIFFISFSNIKLV</sequence>
<dbReference type="OrthoDB" id="9811884at2"/>
<evidence type="ECO:0000259" key="1">
    <source>
        <dbReference type="Pfam" id="PF00535"/>
    </source>
</evidence>